<dbReference type="AlphaFoldDB" id="A0A6A6FFC1"/>
<gene>
    <name evidence="1" type="ORF">CERZMDRAFT_90801</name>
</gene>
<dbReference type="EMBL" id="ML992674">
    <property type="protein sequence ID" value="KAF2211938.1"/>
    <property type="molecule type" value="Genomic_DNA"/>
</dbReference>
<name>A0A6A6FFC1_9PEZI</name>
<organism evidence="1 2">
    <name type="scientific">Cercospora zeae-maydis SCOH1-5</name>
    <dbReference type="NCBI Taxonomy" id="717836"/>
    <lineage>
        <taxon>Eukaryota</taxon>
        <taxon>Fungi</taxon>
        <taxon>Dikarya</taxon>
        <taxon>Ascomycota</taxon>
        <taxon>Pezizomycotina</taxon>
        <taxon>Dothideomycetes</taxon>
        <taxon>Dothideomycetidae</taxon>
        <taxon>Mycosphaerellales</taxon>
        <taxon>Mycosphaerellaceae</taxon>
        <taxon>Cercospora</taxon>
    </lineage>
</organism>
<protein>
    <submittedName>
        <fullName evidence="1">Uncharacterized protein</fullName>
    </submittedName>
</protein>
<dbReference type="Proteomes" id="UP000799539">
    <property type="component" value="Unassembled WGS sequence"/>
</dbReference>
<accession>A0A6A6FFC1</accession>
<evidence type="ECO:0000313" key="2">
    <source>
        <dbReference type="Proteomes" id="UP000799539"/>
    </source>
</evidence>
<sequence>MEKRDDYPATRTSEGQFLVIYEQALSDRTSPMRHQDLPILLGPVEDGHGDVHASGSCIAVLKGLVDSAVYQRERNLLWLSAWPTQDAAVAYVHSIDRVEGDSVGLMRVLRDDRIEASQREMAKW</sequence>
<keyword evidence="2" id="KW-1185">Reference proteome</keyword>
<dbReference type="OrthoDB" id="63721at2759"/>
<reference evidence="1" key="1">
    <citation type="journal article" date="2020" name="Stud. Mycol.">
        <title>101 Dothideomycetes genomes: a test case for predicting lifestyles and emergence of pathogens.</title>
        <authorList>
            <person name="Haridas S."/>
            <person name="Albert R."/>
            <person name="Binder M."/>
            <person name="Bloem J."/>
            <person name="Labutti K."/>
            <person name="Salamov A."/>
            <person name="Andreopoulos B."/>
            <person name="Baker S."/>
            <person name="Barry K."/>
            <person name="Bills G."/>
            <person name="Bluhm B."/>
            <person name="Cannon C."/>
            <person name="Castanera R."/>
            <person name="Culley D."/>
            <person name="Daum C."/>
            <person name="Ezra D."/>
            <person name="Gonzalez J."/>
            <person name="Henrissat B."/>
            <person name="Kuo A."/>
            <person name="Liang C."/>
            <person name="Lipzen A."/>
            <person name="Lutzoni F."/>
            <person name="Magnuson J."/>
            <person name="Mondo S."/>
            <person name="Nolan M."/>
            <person name="Ohm R."/>
            <person name="Pangilinan J."/>
            <person name="Park H.-J."/>
            <person name="Ramirez L."/>
            <person name="Alfaro M."/>
            <person name="Sun H."/>
            <person name="Tritt A."/>
            <person name="Yoshinaga Y."/>
            <person name="Zwiers L.-H."/>
            <person name="Turgeon B."/>
            <person name="Goodwin S."/>
            <person name="Spatafora J."/>
            <person name="Crous P."/>
            <person name="Grigoriev I."/>
        </authorList>
    </citation>
    <scope>NUCLEOTIDE SEQUENCE</scope>
    <source>
        <strain evidence="1">SCOH1-5</strain>
    </source>
</reference>
<evidence type="ECO:0000313" key="1">
    <source>
        <dbReference type="EMBL" id="KAF2211938.1"/>
    </source>
</evidence>
<proteinExistence type="predicted"/>